<dbReference type="AlphaFoldDB" id="M7MTM2"/>
<evidence type="ECO:0008006" key="3">
    <source>
        <dbReference type="Google" id="ProtNLM"/>
    </source>
</evidence>
<dbReference type="STRING" id="1276920.ADIAG_02286"/>
<keyword evidence="2" id="KW-1185">Reference proteome</keyword>
<gene>
    <name evidence="1" type="ORF">ADIAG_02286</name>
</gene>
<comment type="caution">
    <text evidence="1">The sequence shown here is derived from an EMBL/GenBank/DDBJ whole genome shotgun (WGS) entry which is preliminary data.</text>
</comment>
<dbReference type="Proteomes" id="UP000012015">
    <property type="component" value="Unassembled WGS sequence"/>
</dbReference>
<reference evidence="1 2" key="1">
    <citation type="journal article" date="2013" name="Genome Announc.">
        <title>Draft Genome Sequence of Arthrobacter gangotriensis Strain Lz1yT, Isolated from a Penguin Rookery Soil Sample Collected in Antarctica, near the Indian Station Dakshin Gangotri.</title>
        <authorList>
            <person name="Shivaji S."/>
            <person name="Ara S."/>
            <person name="Bandi S."/>
            <person name="Singh A."/>
            <person name="Kumar Pinnaka A."/>
        </authorList>
    </citation>
    <scope>NUCLEOTIDE SEQUENCE [LARGE SCALE GENOMIC DNA]</scope>
    <source>
        <strain evidence="1 2">Lz1y</strain>
    </source>
</reference>
<accession>M7MTM2</accession>
<sequence>MTSMAFESQVDRALRRRGTPISTQEFLAVLEEVSSIAVEPLTAGEQDFLLRNTDLTEADLPPRSLVATNLKVLAGQASSRARLRENSLSTAEVASLIGRDPANVRRSRLEGALYSLGDGVPGQSLRFPSWQFVGGAPLPGLRMVIPAFPTHFHPLSIERFMTTANDDLDGMTPVEWLAMDGAPDAVAKLADELGYE</sequence>
<dbReference type="PATRIC" id="fig|1276920.7.peg.2292"/>
<dbReference type="eggNOG" id="ENOG5030J74">
    <property type="taxonomic scope" value="Bacteria"/>
</dbReference>
<dbReference type="EMBL" id="AOCK01000006">
    <property type="protein sequence ID" value="EMQ98270.1"/>
    <property type="molecule type" value="Genomic_DNA"/>
</dbReference>
<evidence type="ECO:0000313" key="1">
    <source>
        <dbReference type="EMBL" id="EMQ98270.1"/>
    </source>
</evidence>
<protein>
    <recommendedName>
        <fullName evidence="3">Antitoxin Xre/MbcA/ParS-like toxin-binding domain-containing protein</fullName>
    </recommendedName>
</protein>
<name>M7MTM2_9MICC</name>
<organism evidence="1 2">
    <name type="scientific">Paeniglutamicibacter gangotriensis Lz1y</name>
    <dbReference type="NCBI Taxonomy" id="1276920"/>
    <lineage>
        <taxon>Bacteria</taxon>
        <taxon>Bacillati</taxon>
        <taxon>Actinomycetota</taxon>
        <taxon>Actinomycetes</taxon>
        <taxon>Micrococcales</taxon>
        <taxon>Micrococcaceae</taxon>
        <taxon>Paeniglutamicibacter</taxon>
    </lineage>
</organism>
<evidence type="ECO:0000313" key="2">
    <source>
        <dbReference type="Proteomes" id="UP000012015"/>
    </source>
</evidence>
<proteinExistence type="predicted"/>